<dbReference type="Pfam" id="PF00881">
    <property type="entry name" value="Nitroreductase"/>
    <property type="match status" value="1"/>
</dbReference>
<comment type="similarity">
    <text evidence="1">Belongs to the nitroreductase family.</text>
</comment>
<dbReference type="PANTHER" id="PTHR43673:SF10">
    <property type="entry name" value="NADH DEHYDROGENASE_NAD(P)H NITROREDUCTASE XCC3605-RELATED"/>
    <property type="match status" value="1"/>
</dbReference>
<sequence>MHETDGKALIEKYRKADHDIDPIFLNRWSPRSFLDKEVPEDKLFSIVEAARWAPSSMNKQPWRFILARTKEDRERFHAFIMDGNLKWCKTAPAYMLIISEKNGPTHAFDTGTAWGYLALQAAHHGLITHAMGGFHKDKAREMLQIPEDYDLHAVVAIGYQGEKLTLPEDIQEREKPSDRRALTETVIEGTFK</sequence>
<dbReference type="AlphaFoldDB" id="A0A9X4AIV8"/>
<accession>A0A9X4AIV8</accession>
<feature type="domain" description="Nitroreductase" evidence="3">
    <location>
        <begin position="26"/>
        <end position="84"/>
    </location>
</feature>
<dbReference type="Gene3D" id="3.40.109.10">
    <property type="entry name" value="NADH Oxidase"/>
    <property type="match status" value="1"/>
</dbReference>
<dbReference type="GO" id="GO:0016491">
    <property type="term" value="F:oxidoreductase activity"/>
    <property type="evidence" value="ECO:0007669"/>
    <property type="project" value="UniProtKB-KW"/>
</dbReference>
<dbReference type="Proteomes" id="UP001145072">
    <property type="component" value="Unassembled WGS sequence"/>
</dbReference>
<evidence type="ECO:0000313" key="5">
    <source>
        <dbReference type="Proteomes" id="UP001145072"/>
    </source>
</evidence>
<evidence type="ECO:0000256" key="1">
    <source>
        <dbReference type="ARBA" id="ARBA00007118"/>
    </source>
</evidence>
<evidence type="ECO:0000259" key="3">
    <source>
        <dbReference type="Pfam" id="PF00881"/>
    </source>
</evidence>
<name>A0A9X4AIV8_9BACI</name>
<reference evidence="4" key="1">
    <citation type="submission" date="2022-06" db="EMBL/GenBank/DDBJ databases">
        <title>Aquibacillus sp. a new bacterium isolated from soil saline samples.</title>
        <authorList>
            <person name="Galisteo C."/>
            <person name="De La Haba R."/>
            <person name="Sanchez-Porro C."/>
            <person name="Ventosa A."/>
        </authorList>
    </citation>
    <scope>NUCLEOTIDE SEQUENCE</scope>
    <source>
        <strain evidence="4">JCM 12387</strain>
    </source>
</reference>
<evidence type="ECO:0000256" key="2">
    <source>
        <dbReference type="ARBA" id="ARBA00023002"/>
    </source>
</evidence>
<dbReference type="EMBL" id="JAMQJZ010000003">
    <property type="protein sequence ID" value="MDC3419800.1"/>
    <property type="molecule type" value="Genomic_DNA"/>
</dbReference>
<evidence type="ECO:0000313" key="4">
    <source>
        <dbReference type="EMBL" id="MDC3419800.1"/>
    </source>
</evidence>
<organism evidence="4 5">
    <name type="scientific">Aquibacillus koreensis</name>
    <dbReference type="NCBI Taxonomy" id="279446"/>
    <lineage>
        <taxon>Bacteria</taxon>
        <taxon>Bacillati</taxon>
        <taxon>Bacillota</taxon>
        <taxon>Bacilli</taxon>
        <taxon>Bacillales</taxon>
        <taxon>Bacillaceae</taxon>
        <taxon>Aquibacillus</taxon>
    </lineage>
</organism>
<dbReference type="SUPFAM" id="SSF55469">
    <property type="entry name" value="FMN-dependent nitroreductase-like"/>
    <property type="match status" value="1"/>
</dbReference>
<comment type="caution">
    <text evidence="4">The sequence shown here is derived from an EMBL/GenBank/DDBJ whole genome shotgun (WGS) entry which is preliminary data.</text>
</comment>
<dbReference type="CDD" id="cd02138">
    <property type="entry name" value="TdsD-like"/>
    <property type="match status" value="1"/>
</dbReference>
<keyword evidence="2" id="KW-0560">Oxidoreductase</keyword>
<dbReference type="InterPro" id="IPR029479">
    <property type="entry name" value="Nitroreductase"/>
</dbReference>
<dbReference type="RefSeq" id="WP_259866442.1">
    <property type="nucleotide sequence ID" value="NZ_JAMQJZ010000003.1"/>
</dbReference>
<protein>
    <submittedName>
        <fullName evidence="4">Nitroreductase family protein</fullName>
    </submittedName>
</protein>
<gene>
    <name evidence="4" type="ORF">NC661_05390</name>
</gene>
<dbReference type="InterPro" id="IPR000415">
    <property type="entry name" value="Nitroreductase-like"/>
</dbReference>
<keyword evidence="5" id="KW-1185">Reference proteome</keyword>
<proteinExistence type="inferred from homology"/>
<dbReference type="PANTHER" id="PTHR43673">
    <property type="entry name" value="NAD(P)H NITROREDUCTASE YDGI-RELATED"/>
    <property type="match status" value="1"/>
</dbReference>